<dbReference type="EMBL" id="CAJVCH010562821">
    <property type="protein sequence ID" value="CAG7831946.1"/>
    <property type="molecule type" value="Genomic_DNA"/>
</dbReference>
<evidence type="ECO:0000313" key="2">
    <source>
        <dbReference type="Proteomes" id="UP000708208"/>
    </source>
</evidence>
<sequence>MWKLGIVSSVSVEPKEFLFLRNGIEM</sequence>
<organism evidence="1 2">
    <name type="scientific">Allacma fusca</name>
    <dbReference type="NCBI Taxonomy" id="39272"/>
    <lineage>
        <taxon>Eukaryota</taxon>
        <taxon>Metazoa</taxon>
        <taxon>Ecdysozoa</taxon>
        <taxon>Arthropoda</taxon>
        <taxon>Hexapoda</taxon>
        <taxon>Collembola</taxon>
        <taxon>Symphypleona</taxon>
        <taxon>Sminthuridae</taxon>
        <taxon>Allacma</taxon>
    </lineage>
</organism>
<comment type="caution">
    <text evidence="1">The sequence shown here is derived from an EMBL/GenBank/DDBJ whole genome shotgun (WGS) entry which is preliminary data.</text>
</comment>
<name>A0A8J2Q3F6_9HEXA</name>
<dbReference type="AlphaFoldDB" id="A0A8J2Q3F6"/>
<accession>A0A8J2Q3F6</accession>
<feature type="non-terminal residue" evidence="1">
    <location>
        <position position="1"/>
    </location>
</feature>
<gene>
    <name evidence="1" type="ORF">AFUS01_LOCUS41664</name>
</gene>
<keyword evidence="2" id="KW-1185">Reference proteome</keyword>
<evidence type="ECO:0000313" key="1">
    <source>
        <dbReference type="EMBL" id="CAG7831946.1"/>
    </source>
</evidence>
<protein>
    <submittedName>
        <fullName evidence="1">Uncharacterized protein</fullName>
    </submittedName>
</protein>
<proteinExistence type="predicted"/>
<reference evidence="1" key="1">
    <citation type="submission" date="2021-06" db="EMBL/GenBank/DDBJ databases">
        <authorList>
            <person name="Hodson N. C."/>
            <person name="Mongue J. A."/>
            <person name="Jaron S. K."/>
        </authorList>
    </citation>
    <scope>NUCLEOTIDE SEQUENCE</scope>
</reference>
<dbReference type="Proteomes" id="UP000708208">
    <property type="component" value="Unassembled WGS sequence"/>
</dbReference>